<dbReference type="InterPro" id="IPR011990">
    <property type="entry name" value="TPR-like_helical_dom_sf"/>
</dbReference>
<feature type="compositionally biased region" description="Polar residues" evidence="3">
    <location>
        <begin position="18"/>
        <end position="37"/>
    </location>
</feature>
<feature type="repeat" description="TPR" evidence="1">
    <location>
        <begin position="233"/>
        <end position="266"/>
    </location>
</feature>
<keyword evidence="2" id="KW-0175">Coiled coil</keyword>
<accession>A0A2Z4Y685</accession>
<dbReference type="AlphaFoldDB" id="A0A2Z4Y685"/>
<name>A0A2Z4Y685_SUMC1</name>
<feature type="region of interest" description="Disordered" evidence="3">
    <location>
        <begin position="18"/>
        <end position="46"/>
    </location>
</feature>
<evidence type="ECO:0008006" key="6">
    <source>
        <dbReference type="Google" id="ProtNLM"/>
    </source>
</evidence>
<gene>
    <name evidence="4" type="ORF">BRCON_1662</name>
</gene>
<protein>
    <recommendedName>
        <fullName evidence="6">Tetratricopeptide repeat protein</fullName>
    </recommendedName>
</protein>
<dbReference type="PROSITE" id="PS50005">
    <property type="entry name" value="TPR"/>
    <property type="match status" value="1"/>
</dbReference>
<reference evidence="4 5" key="1">
    <citation type="submission" date="2018-05" db="EMBL/GenBank/DDBJ databases">
        <title>A metagenomic window into the 2 km-deep terrestrial subsurface aquifer revealed taxonomically and functionally diverse microbial community comprising novel uncultured bacterial lineages.</title>
        <authorList>
            <person name="Kadnikov V.V."/>
            <person name="Mardanov A.V."/>
            <person name="Beletsky A.V."/>
            <person name="Banks D."/>
            <person name="Pimenov N.V."/>
            <person name="Frank Y.A."/>
            <person name="Karnachuk O.V."/>
            <person name="Ravin N.V."/>
        </authorList>
    </citation>
    <scope>NUCLEOTIDE SEQUENCE [LARGE SCALE GENOMIC DNA]</scope>
    <source>
        <strain evidence="4">BY</strain>
    </source>
</reference>
<evidence type="ECO:0000256" key="2">
    <source>
        <dbReference type="SAM" id="Coils"/>
    </source>
</evidence>
<dbReference type="KEGG" id="schv:BRCON_1662"/>
<dbReference type="InterPro" id="IPR019734">
    <property type="entry name" value="TPR_rpt"/>
</dbReference>
<organism evidence="4 5">
    <name type="scientific">Sumerlaea chitinivorans</name>
    <dbReference type="NCBI Taxonomy" id="2250252"/>
    <lineage>
        <taxon>Bacteria</taxon>
        <taxon>Candidatus Sumerlaeota</taxon>
        <taxon>Candidatus Sumerlaeia</taxon>
        <taxon>Candidatus Sumerlaeales</taxon>
        <taxon>Candidatus Sumerlaeaceae</taxon>
        <taxon>Candidatus Sumerlaea</taxon>
    </lineage>
</organism>
<dbReference type="Proteomes" id="UP000262583">
    <property type="component" value="Chromosome"/>
</dbReference>
<dbReference type="Gene3D" id="1.25.40.10">
    <property type="entry name" value="Tetratricopeptide repeat domain"/>
    <property type="match status" value="2"/>
</dbReference>
<evidence type="ECO:0000313" key="5">
    <source>
        <dbReference type="Proteomes" id="UP000262583"/>
    </source>
</evidence>
<feature type="coiled-coil region" evidence="2">
    <location>
        <begin position="262"/>
        <end position="289"/>
    </location>
</feature>
<evidence type="ECO:0000313" key="4">
    <source>
        <dbReference type="EMBL" id="AXA36439.1"/>
    </source>
</evidence>
<evidence type="ECO:0000256" key="3">
    <source>
        <dbReference type="SAM" id="MobiDB-lite"/>
    </source>
</evidence>
<keyword evidence="1" id="KW-0802">TPR repeat</keyword>
<evidence type="ECO:0000256" key="1">
    <source>
        <dbReference type="PROSITE-ProRule" id="PRU00339"/>
    </source>
</evidence>
<dbReference type="SUPFAM" id="SSF48452">
    <property type="entry name" value="TPR-like"/>
    <property type="match status" value="1"/>
</dbReference>
<dbReference type="EMBL" id="CP030759">
    <property type="protein sequence ID" value="AXA36439.1"/>
    <property type="molecule type" value="Genomic_DNA"/>
</dbReference>
<sequence>MLFVVLVGAASIVAAQKQGSGSFQQTNPATEESSPPQVESRHSQGRAADDFGRRALSAYFGRNRRQLLSIYDEARVAEDTAGKAADLRLSDAILYLYNNTLPEREEFLAAQEAAARQIRNEELRQRILLSLLDDEYYELNQLKGENQFNKFSRVFNRASSSLSKLALFQPQDAAQLLLDAAYSLKKARTTTERERMMVFTAKKFLAKYPEAPERPEVEELLRQLNAKLQSDWVKKEVAAGQVALDQGNYRAAIFHLENAIGLDPANEEAGKLLNQARDAEAQLEQARALAVSVADHESQLSSADAAILEAACRALVSGKDTSLADNRPSDPELAASLVYAQAASLERRGNHEKALSLLAELAEIAPNGTVGNLAKGLLANPDYNLGAAFDEAIAQIREERKKFIMTGRRTADETAYVMGSAAVQNVGSMANVPALFFTDMLVRGVAERFRTQVAVDAAVDAGAAYLRRYPASPRAQEIAKVVAELSARSGDLQRTRLYLQFAGEEDPKKLAKLREDEARRQFELAAQTANLAERKRLLEALVRDYPDCKITATAQRELDKLPPTVDEGSIVLTRKMLASDGELVQALGLDPALVDGQKRNGEITDEGIAIDAAATQYSFKLCDAVAFERRPIAKARRDWIIARSRALLAASGFEVSSKQALRRRVLPVEIEGGAGSSGIEVAPKLLPYPDRSTDARYFR</sequence>
<proteinExistence type="predicted"/>